<feature type="domain" description="Protein kinase" evidence="6">
    <location>
        <begin position="10"/>
        <end position="289"/>
    </location>
</feature>
<dbReference type="InterPro" id="IPR011990">
    <property type="entry name" value="TPR-like_helical_dom_sf"/>
</dbReference>
<dbReference type="InterPro" id="IPR011009">
    <property type="entry name" value="Kinase-like_dom_sf"/>
</dbReference>
<keyword evidence="7" id="KW-0418">Kinase</keyword>
<dbReference type="Gene3D" id="3.30.200.20">
    <property type="entry name" value="Phosphorylase Kinase, domain 1"/>
    <property type="match status" value="1"/>
</dbReference>
<protein>
    <submittedName>
        <fullName evidence="7">Serine/threonine-protein kinase</fullName>
    </submittedName>
</protein>
<dbReference type="EMBL" id="JAIRAU010000035">
    <property type="protein sequence ID" value="MBZ5712845.1"/>
    <property type="molecule type" value="Genomic_DNA"/>
</dbReference>
<comment type="caution">
    <text evidence="7">The sequence shown here is derived from an EMBL/GenBank/DDBJ whole genome shotgun (WGS) entry which is preliminary data.</text>
</comment>
<dbReference type="GO" id="GO:0016301">
    <property type="term" value="F:kinase activity"/>
    <property type="evidence" value="ECO:0007669"/>
    <property type="project" value="UniProtKB-KW"/>
</dbReference>
<dbReference type="SMART" id="SM00220">
    <property type="entry name" value="S_TKc"/>
    <property type="match status" value="1"/>
</dbReference>
<evidence type="ECO:0000259" key="6">
    <source>
        <dbReference type="PROSITE" id="PS50011"/>
    </source>
</evidence>
<dbReference type="Gene3D" id="1.10.510.10">
    <property type="entry name" value="Transferase(Phosphotransferase) domain 1"/>
    <property type="match status" value="1"/>
</dbReference>
<dbReference type="Proteomes" id="UP001139031">
    <property type="component" value="Unassembled WGS sequence"/>
</dbReference>
<evidence type="ECO:0000256" key="5">
    <source>
        <dbReference type="PROSITE-ProRule" id="PRU10141"/>
    </source>
</evidence>
<evidence type="ECO:0000256" key="3">
    <source>
        <dbReference type="ARBA" id="ARBA00022803"/>
    </source>
</evidence>
<dbReference type="PANTHER" id="PTHR45641">
    <property type="entry name" value="TETRATRICOPEPTIDE REPEAT PROTEIN (AFU_ORTHOLOGUE AFUA_6G03870)"/>
    <property type="match status" value="1"/>
</dbReference>
<keyword evidence="1" id="KW-0677">Repeat</keyword>
<reference evidence="7" key="1">
    <citation type="submission" date="2021-08" db="EMBL/GenBank/DDBJ databases">
        <authorList>
            <person name="Stevens D.C."/>
        </authorList>
    </citation>
    <scope>NUCLEOTIDE SEQUENCE</scope>
    <source>
        <strain evidence="7">DSM 53165</strain>
    </source>
</reference>
<dbReference type="PROSITE" id="PS00107">
    <property type="entry name" value="PROTEIN_KINASE_ATP"/>
    <property type="match status" value="1"/>
</dbReference>
<gene>
    <name evidence="7" type="ORF">K7C98_26700</name>
</gene>
<sequence>MPAPSRIGRFVVLRVLGAGAMGVVYAAYDAKLDRQLAIKVLNHDYRGALERGTSRLEREAQALARLSHPNVVQVYEVGSVEGGIYIAMELVVGRTLREWLTDAPRDWGAVLAVFMQVGAGLQAAHASGVIHRDIKPDNIVVGEDGRARVLDFSLAAPIDRQAELDAFGDMRVSSVLITQDGGFVGTPAYMSPEQFLGTPTDARSDQFSFGVTLWEALYGERPFPGATVEQIRAALLRGRPVGPAHDRVPAAIRRAVERGLQIDPGARHPDFTALLAALGRDPYRNHKLVAGAAALLLVLGGGAAFVRPAPIDCRQAAAGLAEVYGPARRDDVVEAFTRSHLPYARASAPALAGELEHYAARWARTAEQACVATHIRHEASSELLDRRGDCLRDRLREFDALLAVLADPAAAERALPAMRELTGPERCMRPRAAEGRGEAREVGPLRARLAAVGARLAAGDDARALALAQSFMSETTGLLEPVLKDEAHYWRGRAALAGLKLDLAADDLHPVFHGAIRRGDDELGFDAAIALAEVASRRAQFAAAEEWLDHAEDALQRGQLGEAHQARLELRRGEALSDAGRPAEALVALERALTTLQRTLGPDALELARVHLLRGIALRDLGRVDEALLAFARDEELLRAAFGEAHPSVVVPLNNRGAALLDLGRADEALALFERGLQIRLRAYGRDHPRTAFSLSQIGEALTDLRRHVAAEEALREALAIRVRILGPDHPDVAETLTGLGNLAIEQDRPDEASRLLREALRIREAAYGDDHDIVASARRNLADALREAGDLEAAEAELGRAEAIWNAHLPAGHPKFETLVIDRGRLAEARGQLDAAVGHYTRALELTEARVGREDPKLGPILRALGHVQLQRGDRVAAVAALDRAAKLPPPRRAVAPEQVAAAHFDMSRALWPEDQVRARAEARRAAEALRGSPADAEQRRAIEAWRAGLEVRRGPTEEASPKRP</sequence>
<accession>A0ABS7TX57</accession>
<dbReference type="SUPFAM" id="SSF48452">
    <property type="entry name" value="TPR-like"/>
    <property type="match status" value="3"/>
</dbReference>
<dbReference type="SMART" id="SM00028">
    <property type="entry name" value="TPR"/>
    <property type="match status" value="8"/>
</dbReference>
<dbReference type="PANTHER" id="PTHR45641:SF19">
    <property type="entry name" value="NEPHROCYSTIN-3"/>
    <property type="match status" value="1"/>
</dbReference>
<dbReference type="InterPro" id="IPR000719">
    <property type="entry name" value="Prot_kinase_dom"/>
</dbReference>
<keyword evidence="7" id="KW-0808">Transferase</keyword>
<evidence type="ECO:0000313" key="8">
    <source>
        <dbReference type="Proteomes" id="UP001139031"/>
    </source>
</evidence>
<keyword evidence="4 5" id="KW-0067">ATP-binding</keyword>
<keyword evidence="3" id="KW-0802">TPR repeat</keyword>
<evidence type="ECO:0000256" key="2">
    <source>
        <dbReference type="ARBA" id="ARBA00022741"/>
    </source>
</evidence>
<dbReference type="Pfam" id="PF00069">
    <property type="entry name" value="Pkinase"/>
    <property type="match status" value="1"/>
</dbReference>
<dbReference type="InterPro" id="IPR019734">
    <property type="entry name" value="TPR_rpt"/>
</dbReference>
<organism evidence="7 8">
    <name type="scientific">Nannocystis pusilla</name>
    <dbReference type="NCBI Taxonomy" id="889268"/>
    <lineage>
        <taxon>Bacteria</taxon>
        <taxon>Pseudomonadati</taxon>
        <taxon>Myxococcota</taxon>
        <taxon>Polyangia</taxon>
        <taxon>Nannocystales</taxon>
        <taxon>Nannocystaceae</taxon>
        <taxon>Nannocystis</taxon>
    </lineage>
</organism>
<proteinExistence type="predicted"/>
<dbReference type="Gene3D" id="1.25.40.10">
    <property type="entry name" value="Tetratricopeptide repeat domain"/>
    <property type="match status" value="3"/>
</dbReference>
<dbReference type="Pfam" id="PF13374">
    <property type="entry name" value="TPR_10"/>
    <property type="match status" value="2"/>
</dbReference>
<dbReference type="CDD" id="cd14014">
    <property type="entry name" value="STKc_PknB_like"/>
    <property type="match status" value="1"/>
</dbReference>
<keyword evidence="8" id="KW-1185">Reference proteome</keyword>
<name>A0ABS7TX57_9BACT</name>
<dbReference type="PROSITE" id="PS00108">
    <property type="entry name" value="PROTEIN_KINASE_ST"/>
    <property type="match status" value="1"/>
</dbReference>
<evidence type="ECO:0000313" key="7">
    <source>
        <dbReference type="EMBL" id="MBZ5712845.1"/>
    </source>
</evidence>
<dbReference type="RefSeq" id="WP_224194599.1">
    <property type="nucleotide sequence ID" value="NZ_JAIRAU010000035.1"/>
</dbReference>
<dbReference type="InterPro" id="IPR008271">
    <property type="entry name" value="Ser/Thr_kinase_AS"/>
</dbReference>
<dbReference type="Pfam" id="PF13424">
    <property type="entry name" value="TPR_12"/>
    <property type="match status" value="2"/>
</dbReference>
<dbReference type="SUPFAM" id="SSF56112">
    <property type="entry name" value="Protein kinase-like (PK-like)"/>
    <property type="match status" value="1"/>
</dbReference>
<evidence type="ECO:0000256" key="4">
    <source>
        <dbReference type="ARBA" id="ARBA00022840"/>
    </source>
</evidence>
<evidence type="ECO:0000256" key="1">
    <source>
        <dbReference type="ARBA" id="ARBA00022737"/>
    </source>
</evidence>
<dbReference type="InterPro" id="IPR017441">
    <property type="entry name" value="Protein_kinase_ATP_BS"/>
</dbReference>
<feature type="binding site" evidence="5">
    <location>
        <position position="39"/>
    </location>
    <ligand>
        <name>ATP</name>
        <dbReference type="ChEBI" id="CHEBI:30616"/>
    </ligand>
</feature>
<dbReference type="PROSITE" id="PS50011">
    <property type="entry name" value="PROTEIN_KINASE_DOM"/>
    <property type="match status" value="1"/>
</dbReference>
<keyword evidence="2 5" id="KW-0547">Nucleotide-binding</keyword>